<accession>A0AAV1GHH2</accession>
<evidence type="ECO:0000313" key="2">
    <source>
        <dbReference type="Proteomes" id="UP001178508"/>
    </source>
</evidence>
<dbReference type="Proteomes" id="UP001178508">
    <property type="component" value="Chromosome 14"/>
</dbReference>
<name>A0AAV1GHH2_XYRNO</name>
<protein>
    <submittedName>
        <fullName evidence="1">Uncharacterized protein</fullName>
    </submittedName>
</protein>
<reference evidence="1" key="1">
    <citation type="submission" date="2023-08" db="EMBL/GenBank/DDBJ databases">
        <authorList>
            <person name="Alioto T."/>
            <person name="Alioto T."/>
            <person name="Gomez Garrido J."/>
        </authorList>
    </citation>
    <scope>NUCLEOTIDE SEQUENCE</scope>
</reference>
<dbReference type="EMBL" id="OY660877">
    <property type="protein sequence ID" value="CAJ1072611.1"/>
    <property type="molecule type" value="Genomic_DNA"/>
</dbReference>
<evidence type="ECO:0000313" key="1">
    <source>
        <dbReference type="EMBL" id="CAJ1072611.1"/>
    </source>
</evidence>
<sequence>MEKYGNSNCVETLSHGHSVSDITYWFLLQIKDQTLVVAIFEMLTQPCVLSNRQSGGPEMDFGFLADNYNEPPGRSMKPHPCRTHILQTIIKTDEVQKTFLLKW</sequence>
<organism evidence="1 2">
    <name type="scientific">Xyrichtys novacula</name>
    <name type="common">Pearly razorfish</name>
    <name type="synonym">Hemipteronotus novacula</name>
    <dbReference type="NCBI Taxonomy" id="13765"/>
    <lineage>
        <taxon>Eukaryota</taxon>
        <taxon>Metazoa</taxon>
        <taxon>Chordata</taxon>
        <taxon>Craniata</taxon>
        <taxon>Vertebrata</taxon>
        <taxon>Euteleostomi</taxon>
        <taxon>Actinopterygii</taxon>
        <taxon>Neopterygii</taxon>
        <taxon>Teleostei</taxon>
        <taxon>Neoteleostei</taxon>
        <taxon>Acanthomorphata</taxon>
        <taxon>Eupercaria</taxon>
        <taxon>Labriformes</taxon>
        <taxon>Labridae</taxon>
        <taxon>Xyrichtys</taxon>
    </lineage>
</organism>
<gene>
    <name evidence="1" type="ORF">XNOV1_A034406</name>
</gene>
<keyword evidence="2" id="KW-1185">Reference proteome</keyword>
<dbReference type="AlphaFoldDB" id="A0AAV1GHH2"/>
<proteinExistence type="predicted"/>